<feature type="signal peptide" evidence="2">
    <location>
        <begin position="1"/>
        <end position="21"/>
    </location>
</feature>
<reference evidence="3 4" key="1">
    <citation type="journal article" date="2017" name="PLoS Biol.">
        <title>The sea cucumber genome provides insights into morphological evolution and visceral regeneration.</title>
        <authorList>
            <person name="Zhang X."/>
            <person name="Sun L."/>
            <person name="Yuan J."/>
            <person name="Sun Y."/>
            <person name="Gao Y."/>
            <person name="Zhang L."/>
            <person name="Li S."/>
            <person name="Dai H."/>
            <person name="Hamel J.F."/>
            <person name="Liu C."/>
            <person name="Yu Y."/>
            <person name="Liu S."/>
            <person name="Lin W."/>
            <person name="Guo K."/>
            <person name="Jin S."/>
            <person name="Xu P."/>
            <person name="Storey K.B."/>
            <person name="Huan P."/>
            <person name="Zhang T."/>
            <person name="Zhou Y."/>
            <person name="Zhang J."/>
            <person name="Lin C."/>
            <person name="Li X."/>
            <person name="Xing L."/>
            <person name="Huo D."/>
            <person name="Sun M."/>
            <person name="Wang L."/>
            <person name="Mercier A."/>
            <person name="Li F."/>
            <person name="Yang H."/>
            <person name="Xiang J."/>
        </authorList>
    </citation>
    <scope>NUCLEOTIDE SEQUENCE [LARGE SCALE GENOMIC DNA]</scope>
    <source>
        <strain evidence="3">Shaxun</strain>
        <tissue evidence="3">Muscle</tissue>
    </source>
</reference>
<gene>
    <name evidence="3" type="ORF">BSL78_07756</name>
</gene>
<dbReference type="EMBL" id="MRZV01000219">
    <property type="protein sequence ID" value="PIK55332.1"/>
    <property type="molecule type" value="Genomic_DNA"/>
</dbReference>
<name>A0A2G8L511_STIJA</name>
<sequence length="87" mass="9594">MASTKTFIICILAALLGCVEAGLKDQTYQWADVAAFVAGCFAVMVLLIGVGFFLNEMVCRQYFKEPAAEYYAMRGDLPNVNSENTRL</sequence>
<feature type="chain" id="PRO_5013627670" evidence="2">
    <location>
        <begin position="22"/>
        <end position="87"/>
    </location>
</feature>
<dbReference type="PROSITE" id="PS51257">
    <property type="entry name" value="PROKAR_LIPOPROTEIN"/>
    <property type="match status" value="1"/>
</dbReference>
<keyword evidence="1" id="KW-0812">Transmembrane</keyword>
<dbReference type="Proteomes" id="UP000230750">
    <property type="component" value="Unassembled WGS sequence"/>
</dbReference>
<comment type="caution">
    <text evidence="3">The sequence shown here is derived from an EMBL/GenBank/DDBJ whole genome shotgun (WGS) entry which is preliminary data.</text>
</comment>
<evidence type="ECO:0000313" key="3">
    <source>
        <dbReference type="EMBL" id="PIK55332.1"/>
    </source>
</evidence>
<keyword evidence="1" id="KW-0472">Membrane</keyword>
<protein>
    <submittedName>
        <fullName evidence="3">Uncharacterized protein</fullName>
    </submittedName>
</protein>
<evidence type="ECO:0000256" key="2">
    <source>
        <dbReference type="SAM" id="SignalP"/>
    </source>
</evidence>
<feature type="transmembrane region" description="Helical" evidence="1">
    <location>
        <begin position="31"/>
        <end position="54"/>
    </location>
</feature>
<proteinExistence type="predicted"/>
<dbReference type="AlphaFoldDB" id="A0A2G8L511"/>
<keyword evidence="1" id="KW-1133">Transmembrane helix</keyword>
<accession>A0A2G8L511</accession>
<keyword evidence="2" id="KW-0732">Signal</keyword>
<evidence type="ECO:0000256" key="1">
    <source>
        <dbReference type="SAM" id="Phobius"/>
    </source>
</evidence>
<keyword evidence="4" id="KW-1185">Reference proteome</keyword>
<evidence type="ECO:0000313" key="4">
    <source>
        <dbReference type="Proteomes" id="UP000230750"/>
    </source>
</evidence>
<dbReference type="OrthoDB" id="10313994at2759"/>
<organism evidence="3 4">
    <name type="scientific">Stichopus japonicus</name>
    <name type="common">Sea cucumber</name>
    <dbReference type="NCBI Taxonomy" id="307972"/>
    <lineage>
        <taxon>Eukaryota</taxon>
        <taxon>Metazoa</taxon>
        <taxon>Echinodermata</taxon>
        <taxon>Eleutherozoa</taxon>
        <taxon>Echinozoa</taxon>
        <taxon>Holothuroidea</taxon>
        <taxon>Aspidochirotacea</taxon>
        <taxon>Aspidochirotida</taxon>
        <taxon>Stichopodidae</taxon>
        <taxon>Apostichopus</taxon>
    </lineage>
</organism>